<dbReference type="InterPro" id="IPR002123">
    <property type="entry name" value="Plipid/glycerol_acylTrfase"/>
</dbReference>
<dbReference type="PATRIC" id="fig|1150600.3.peg.1135"/>
<protein>
    <submittedName>
        <fullName evidence="6">1-acyl-sn-glycerol-3-phosphate acyltransferase</fullName>
        <ecNumber evidence="6">2.3.1.51</ecNumber>
    </submittedName>
</protein>
<evidence type="ECO:0000313" key="6">
    <source>
        <dbReference type="EMBL" id="EOR95640.1"/>
    </source>
</evidence>
<comment type="caution">
    <text evidence="6">The sequence shown here is derived from an EMBL/GenBank/DDBJ whole genome shotgun (WGS) entry which is preliminary data.</text>
</comment>
<keyword evidence="7" id="KW-1185">Reference proteome</keyword>
<keyword evidence="4" id="KW-0812">Transmembrane</keyword>
<organism evidence="6 7">
    <name type="scientific">Arcticibacter svalbardensis MN12-7</name>
    <dbReference type="NCBI Taxonomy" id="1150600"/>
    <lineage>
        <taxon>Bacteria</taxon>
        <taxon>Pseudomonadati</taxon>
        <taxon>Bacteroidota</taxon>
        <taxon>Sphingobacteriia</taxon>
        <taxon>Sphingobacteriales</taxon>
        <taxon>Sphingobacteriaceae</taxon>
        <taxon>Arcticibacter</taxon>
    </lineage>
</organism>
<dbReference type="Pfam" id="PF01553">
    <property type="entry name" value="Acyltransferase"/>
    <property type="match status" value="1"/>
</dbReference>
<dbReference type="GO" id="GO:0003841">
    <property type="term" value="F:1-acylglycerol-3-phosphate O-acyltransferase activity"/>
    <property type="evidence" value="ECO:0007669"/>
    <property type="project" value="UniProtKB-EC"/>
</dbReference>
<evidence type="ECO:0000259" key="5">
    <source>
        <dbReference type="SMART" id="SM00563"/>
    </source>
</evidence>
<dbReference type="STRING" id="1150600.ADIARSV_1155"/>
<dbReference type="PANTHER" id="PTHR10434">
    <property type="entry name" value="1-ACYL-SN-GLYCEROL-3-PHOSPHATE ACYLTRANSFERASE"/>
    <property type="match status" value="1"/>
</dbReference>
<dbReference type="SUPFAM" id="SSF69593">
    <property type="entry name" value="Glycerol-3-phosphate (1)-acyltransferase"/>
    <property type="match status" value="1"/>
</dbReference>
<sequence length="241" mass="28056">MKRLLKRSHRYLYFINVFFYFTLLYPFLYYFSRKRERYPTLNKWRRLFSYLATLSSGFRYKYHFETPIDWSQSYIICANHSSNLDIPAMAILVKGNYAFMAKEELLHNPVTGLFLETIDIPLNRNSKMSSFRAFKRAETYLKSNISVIVFPEGGISEHYPPQLGEFKNGPFRLAIEYNLAIIPVSIPDNYKNMWDDGSKYGSRPGICHICVHAPVLTQGLTSLDADDLKVKVFNLINSGLL</sequence>
<dbReference type="eggNOG" id="COG0204">
    <property type="taxonomic scope" value="Bacteria"/>
</dbReference>
<reference evidence="6 7" key="1">
    <citation type="journal article" date="2013" name="Genome Announc.">
        <title>Draft Genome Sequence of Arcticibacter svalbardensis Strain MN12-7T, a Member of the Family Sphingobacteriaceae Isolated from an Arctic Soil Sample.</title>
        <authorList>
            <person name="Shivaji S."/>
            <person name="Ara S."/>
            <person name="Prasad S."/>
            <person name="Manasa B.P."/>
            <person name="Begum Z."/>
            <person name="Singh A."/>
            <person name="Kumar Pinnaka A."/>
        </authorList>
    </citation>
    <scope>NUCLEOTIDE SEQUENCE [LARGE SCALE GENOMIC DNA]</scope>
    <source>
        <strain evidence="6 7">MN12-7</strain>
    </source>
</reference>
<dbReference type="GO" id="GO:0006654">
    <property type="term" value="P:phosphatidic acid biosynthetic process"/>
    <property type="evidence" value="ECO:0007669"/>
    <property type="project" value="TreeGrafter"/>
</dbReference>
<keyword evidence="2 6" id="KW-0808">Transferase</keyword>
<dbReference type="Proteomes" id="UP000014174">
    <property type="component" value="Unassembled WGS sequence"/>
</dbReference>
<dbReference type="RefSeq" id="WP_016194397.1">
    <property type="nucleotide sequence ID" value="NZ_AQPN01000044.1"/>
</dbReference>
<keyword evidence="3 6" id="KW-0012">Acyltransferase</keyword>
<keyword evidence="4" id="KW-1133">Transmembrane helix</keyword>
<dbReference type="EMBL" id="AQPN01000044">
    <property type="protein sequence ID" value="EOR95640.1"/>
    <property type="molecule type" value="Genomic_DNA"/>
</dbReference>
<feature type="transmembrane region" description="Helical" evidence="4">
    <location>
        <begin position="12"/>
        <end position="31"/>
    </location>
</feature>
<feature type="domain" description="Phospholipid/glycerol acyltransferase" evidence="5">
    <location>
        <begin position="74"/>
        <end position="189"/>
    </location>
</feature>
<dbReference type="SMART" id="SM00563">
    <property type="entry name" value="PlsC"/>
    <property type="match status" value="1"/>
</dbReference>
<dbReference type="PANTHER" id="PTHR10434:SF11">
    <property type="entry name" value="1-ACYL-SN-GLYCEROL-3-PHOSPHATE ACYLTRANSFERASE"/>
    <property type="match status" value="1"/>
</dbReference>
<name>R9GVW3_9SPHI</name>
<evidence type="ECO:0000313" key="7">
    <source>
        <dbReference type="Proteomes" id="UP000014174"/>
    </source>
</evidence>
<keyword evidence="4" id="KW-0472">Membrane</keyword>
<comment type="pathway">
    <text evidence="1">Lipid metabolism.</text>
</comment>
<gene>
    <name evidence="6" type="ORF">ADIARSV_1155</name>
</gene>
<accession>R9GVW3</accession>
<dbReference type="CDD" id="cd07989">
    <property type="entry name" value="LPLAT_AGPAT-like"/>
    <property type="match status" value="1"/>
</dbReference>
<evidence type="ECO:0000256" key="1">
    <source>
        <dbReference type="ARBA" id="ARBA00005189"/>
    </source>
</evidence>
<proteinExistence type="predicted"/>
<dbReference type="OrthoDB" id="9803035at2"/>
<dbReference type="EC" id="2.3.1.51" evidence="6"/>
<evidence type="ECO:0000256" key="4">
    <source>
        <dbReference type="SAM" id="Phobius"/>
    </source>
</evidence>
<evidence type="ECO:0000256" key="2">
    <source>
        <dbReference type="ARBA" id="ARBA00022679"/>
    </source>
</evidence>
<dbReference type="AlphaFoldDB" id="R9GVW3"/>
<evidence type="ECO:0000256" key="3">
    <source>
        <dbReference type="ARBA" id="ARBA00023315"/>
    </source>
</evidence>